<evidence type="ECO:0000313" key="2">
    <source>
        <dbReference type="Proteomes" id="UP000073492"/>
    </source>
</evidence>
<name>A0A139INH8_9PEZI</name>
<gene>
    <name evidence="1" type="ORF">AC579_5603</name>
</gene>
<keyword evidence="2" id="KW-1185">Reference proteome</keyword>
<dbReference type="EMBL" id="LFZO01000038">
    <property type="protein sequence ID" value="KXT16377.1"/>
    <property type="molecule type" value="Genomic_DNA"/>
</dbReference>
<sequence length="137" mass="15369">MTLTLVSVEPARRQGPPAWYPQRTSKGRSQGEVWLSNLQVHLPFVATTSTELIKPEFAKKCDGYGIRSSTYKLNGLNVPNRQDSVECFSSPLADTVDSSLFEWYLYRACTKLVGLYYIGKIWSSPPPTANPLSHMEP</sequence>
<evidence type="ECO:0000313" key="1">
    <source>
        <dbReference type="EMBL" id="KXT16377.1"/>
    </source>
</evidence>
<dbReference type="Proteomes" id="UP000073492">
    <property type="component" value="Unassembled WGS sequence"/>
</dbReference>
<proteinExistence type="predicted"/>
<comment type="caution">
    <text evidence="1">The sequence shown here is derived from an EMBL/GenBank/DDBJ whole genome shotgun (WGS) entry which is preliminary data.</text>
</comment>
<reference evidence="1 2" key="1">
    <citation type="submission" date="2015-07" db="EMBL/GenBank/DDBJ databases">
        <title>Comparative genomics of the Sigatoka disease complex on banana suggests a link between parallel evolutionary changes in Pseudocercospora fijiensis and Pseudocercospora eumusae and increased virulence on the banana host.</title>
        <authorList>
            <person name="Chang T.-C."/>
            <person name="Salvucci A."/>
            <person name="Crous P.W."/>
            <person name="Stergiopoulos I."/>
        </authorList>
    </citation>
    <scope>NUCLEOTIDE SEQUENCE [LARGE SCALE GENOMIC DNA]</scope>
    <source>
        <strain evidence="1 2">CBS 116634</strain>
    </source>
</reference>
<protein>
    <submittedName>
        <fullName evidence="1">Uncharacterized protein</fullName>
    </submittedName>
</protein>
<organism evidence="1 2">
    <name type="scientific">Pseudocercospora musae</name>
    <dbReference type="NCBI Taxonomy" id="113226"/>
    <lineage>
        <taxon>Eukaryota</taxon>
        <taxon>Fungi</taxon>
        <taxon>Dikarya</taxon>
        <taxon>Ascomycota</taxon>
        <taxon>Pezizomycotina</taxon>
        <taxon>Dothideomycetes</taxon>
        <taxon>Dothideomycetidae</taxon>
        <taxon>Mycosphaerellales</taxon>
        <taxon>Mycosphaerellaceae</taxon>
        <taxon>Pseudocercospora</taxon>
    </lineage>
</organism>
<accession>A0A139INH8</accession>
<dbReference type="AlphaFoldDB" id="A0A139INH8"/>